<gene>
    <name evidence="3" type="ORF">M9Y10_002269</name>
</gene>
<name>A0ABR2LAD5_9EUKA</name>
<dbReference type="EMBL" id="JAPFFF010000001">
    <property type="protein sequence ID" value="KAK8899946.1"/>
    <property type="molecule type" value="Genomic_DNA"/>
</dbReference>
<evidence type="ECO:0000256" key="2">
    <source>
        <dbReference type="SAM" id="MobiDB-lite"/>
    </source>
</evidence>
<proteinExistence type="predicted"/>
<feature type="coiled-coil region" evidence="1">
    <location>
        <begin position="41"/>
        <end position="68"/>
    </location>
</feature>
<reference evidence="3 4" key="1">
    <citation type="submission" date="2024-04" db="EMBL/GenBank/DDBJ databases">
        <title>Tritrichomonas musculus Genome.</title>
        <authorList>
            <person name="Alves-Ferreira E."/>
            <person name="Grigg M."/>
            <person name="Lorenzi H."/>
            <person name="Galac M."/>
        </authorList>
    </citation>
    <scope>NUCLEOTIDE SEQUENCE [LARGE SCALE GENOMIC DNA]</scope>
    <source>
        <strain evidence="3 4">EAF2021</strain>
    </source>
</reference>
<accession>A0ABR2LAD5</accession>
<keyword evidence="4" id="KW-1185">Reference proteome</keyword>
<sequence>MSISISRFINFLFQSQYFISYNPLATLLKLPQQSSGNLSPVESLAAALKEKENRLNQLIGELKDLEDEFQTNYDFIIKRDSKIEELKGEINAKDSEYQFIISRTKQAQNEMNIASERVTICQKKIDELMKNKSIIDKEIAQIQFNATRLKETKVPVLQTSETKESLDKLNFTLSDILKRKEMVFNIVNDIYRQSDLSLNEARQKYQRDLDMSRLKLREKENAHSELVSAVHSVKQQIQDEANRIELRMQELENQYDPNTDSKIQISQMKKVIFEIDKEIQSLNIELKQNVEKDQQRQEFYQTQAERLNKIAKDRQEKISCYQVNINTQKMEIKKLQARLESQIQKNEELSNGIEQIECGYQKPNFQQLLFDEKEKLNQKFAVCIKKQLKAHQKLKDQQQSIDDQIGQQKQVISRLIDGINQIVMESRKRSDIVNRERKRSKLLSLEIKSCEGELNALANDKNDDIPIQIPLPELPDIPDIPGVTSDNSSHLISRPVPPPPSLQIPSPITHVTKKPEKQKNSFATQKVDDYAKIQQLTEKMNNARIEMQQLTEKENKLKQETIQLRAENRKLKNNIENYDEIKKYYLSLSKTGKIEIQKPAKSIKKK</sequence>
<feature type="coiled-coil region" evidence="1">
    <location>
        <begin position="533"/>
        <end position="581"/>
    </location>
</feature>
<protein>
    <submittedName>
        <fullName evidence="3">Uncharacterized protein</fullName>
    </submittedName>
</protein>
<feature type="coiled-coil region" evidence="1">
    <location>
        <begin position="202"/>
        <end position="254"/>
    </location>
</feature>
<evidence type="ECO:0000256" key="1">
    <source>
        <dbReference type="SAM" id="Coils"/>
    </source>
</evidence>
<evidence type="ECO:0000313" key="3">
    <source>
        <dbReference type="EMBL" id="KAK8899946.1"/>
    </source>
</evidence>
<evidence type="ECO:0000313" key="4">
    <source>
        <dbReference type="Proteomes" id="UP001470230"/>
    </source>
</evidence>
<organism evidence="3 4">
    <name type="scientific">Tritrichomonas musculus</name>
    <dbReference type="NCBI Taxonomy" id="1915356"/>
    <lineage>
        <taxon>Eukaryota</taxon>
        <taxon>Metamonada</taxon>
        <taxon>Parabasalia</taxon>
        <taxon>Tritrichomonadida</taxon>
        <taxon>Tritrichomonadidae</taxon>
        <taxon>Tritrichomonas</taxon>
    </lineage>
</organism>
<comment type="caution">
    <text evidence="3">The sequence shown here is derived from an EMBL/GenBank/DDBJ whole genome shotgun (WGS) entry which is preliminary data.</text>
</comment>
<dbReference type="Proteomes" id="UP001470230">
    <property type="component" value="Unassembled WGS sequence"/>
</dbReference>
<keyword evidence="1" id="KW-0175">Coiled coil</keyword>
<feature type="coiled-coil region" evidence="1">
    <location>
        <begin position="318"/>
        <end position="352"/>
    </location>
</feature>
<feature type="region of interest" description="Disordered" evidence="2">
    <location>
        <begin position="486"/>
        <end position="506"/>
    </location>
</feature>